<protein>
    <recommendedName>
        <fullName evidence="3">DNA helicase</fullName>
    </recommendedName>
</protein>
<sequence>ARRTKSELRVYHSKDYTSRKLAKGAAQRTLWNLPSKINREAFGRLPLFIGMKVMLTENLAFNDGIVNGSEGVIRDIKYEEDEEGRRYAVVAYVFIEG</sequence>
<dbReference type="HOGENOM" id="CLU_2352244_0_0_1"/>
<organism evidence="1 2">
    <name type="scientific">Galerina marginata (strain CBS 339.88)</name>
    <dbReference type="NCBI Taxonomy" id="685588"/>
    <lineage>
        <taxon>Eukaryota</taxon>
        <taxon>Fungi</taxon>
        <taxon>Dikarya</taxon>
        <taxon>Basidiomycota</taxon>
        <taxon>Agaricomycotina</taxon>
        <taxon>Agaricomycetes</taxon>
        <taxon>Agaricomycetidae</taxon>
        <taxon>Agaricales</taxon>
        <taxon>Agaricineae</taxon>
        <taxon>Strophariaceae</taxon>
        <taxon>Galerina</taxon>
    </lineage>
</organism>
<dbReference type="EMBL" id="KL142371">
    <property type="protein sequence ID" value="KDR81275.1"/>
    <property type="molecule type" value="Genomic_DNA"/>
</dbReference>
<dbReference type="AlphaFoldDB" id="A0A067TDH4"/>
<keyword evidence="2" id="KW-1185">Reference proteome</keyword>
<dbReference type="OrthoDB" id="432234at2759"/>
<feature type="non-terminal residue" evidence="1">
    <location>
        <position position="1"/>
    </location>
</feature>
<gene>
    <name evidence="1" type="ORF">GALMADRAFT_20216</name>
</gene>
<dbReference type="STRING" id="685588.A0A067TDH4"/>
<feature type="non-terminal residue" evidence="1">
    <location>
        <position position="97"/>
    </location>
</feature>
<accession>A0A067TDH4</accession>
<evidence type="ECO:0000313" key="2">
    <source>
        <dbReference type="Proteomes" id="UP000027222"/>
    </source>
</evidence>
<proteinExistence type="predicted"/>
<dbReference type="Proteomes" id="UP000027222">
    <property type="component" value="Unassembled WGS sequence"/>
</dbReference>
<evidence type="ECO:0008006" key="3">
    <source>
        <dbReference type="Google" id="ProtNLM"/>
    </source>
</evidence>
<name>A0A067TDH4_GALM3</name>
<reference evidence="2" key="1">
    <citation type="journal article" date="2014" name="Proc. Natl. Acad. Sci. U.S.A.">
        <title>Extensive sampling of basidiomycete genomes demonstrates inadequacy of the white-rot/brown-rot paradigm for wood decay fungi.</title>
        <authorList>
            <person name="Riley R."/>
            <person name="Salamov A.A."/>
            <person name="Brown D.W."/>
            <person name="Nagy L.G."/>
            <person name="Floudas D."/>
            <person name="Held B.W."/>
            <person name="Levasseur A."/>
            <person name="Lombard V."/>
            <person name="Morin E."/>
            <person name="Otillar R."/>
            <person name="Lindquist E.A."/>
            <person name="Sun H."/>
            <person name="LaButti K.M."/>
            <person name="Schmutz J."/>
            <person name="Jabbour D."/>
            <person name="Luo H."/>
            <person name="Baker S.E."/>
            <person name="Pisabarro A.G."/>
            <person name="Walton J.D."/>
            <person name="Blanchette R.A."/>
            <person name="Henrissat B."/>
            <person name="Martin F."/>
            <person name="Cullen D."/>
            <person name="Hibbett D.S."/>
            <person name="Grigoriev I.V."/>
        </authorList>
    </citation>
    <scope>NUCLEOTIDE SEQUENCE [LARGE SCALE GENOMIC DNA]</scope>
    <source>
        <strain evidence="2">CBS 339.88</strain>
    </source>
</reference>
<evidence type="ECO:0000313" key="1">
    <source>
        <dbReference type="EMBL" id="KDR81275.1"/>
    </source>
</evidence>